<accession>A0ABZ2M4G6</accession>
<proteinExistence type="predicted"/>
<dbReference type="Proteomes" id="UP001370348">
    <property type="component" value="Chromosome"/>
</dbReference>
<organism evidence="1 2">
    <name type="scientific">Pendulispora albinea</name>
    <dbReference type="NCBI Taxonomy" id="2741071"/>
    <lineage>
        <taxon>Bacteria</taxon>
        <taxon>Pseudomonadati</taxon>
        <taxon>Myxococcota</taxon>
        <taxon>Myxococcia</taxon>
        <taxon>Myxococcales</taxon>
        <taxon>Sorangiineae</taxon>
        <taxon>Pendulisporaceae</taxon>
        <taxon>Pendulispora</taxon>
    </lineage>
</organism>
<evidence type="ECO:0000313" key="2">
    <source>
        <dbReference type="Proteomes" id="UP001370348"/>
    </source>
</evidence>
<dbReference type="EMBL" id="CP089984">
    <property type="protein sequence ID" value="WXB16332.1"/>
    <property type="molecule type" value="Genomic_DNA"/>
</dbReference>
<reference evidence="1 2" key="1">
    <citation type="submission" date="2021-12" db="EMBL/GenBank/DDBJ databases">
        <title>Discovery of the Pendulisporaceae a myxobacterial family with distinct sporulation behavior and unique specialized metabolism.</title>
        <authorList>
            <person name="Garcia R."/>
            <person name="Popoff A."/>
            <person name="Bader C.D."/>
            <person name="Loehr J."/>
            <person name="Walesch S."/>
            <person name="Walt C."/>
            <person name="Boldt J."/>
            <person name="Bunk B."/>
            <person name="Haeckl F.J.F.P.J."/>
            <person name="Gunesch A.P."/>
            <person name="Birkelbach J."/>
            <person name="Nuebel U."/>
            <person name="Pietschmann T."/>
            <person name="Bach T."/>
            <person name="Mueller R."/>
        </authorList>
    </citation>
    <scope>NUCLEOTIDE SEQUENCE [LARGE SCALE GENOMIC DNA]</scope>
    <source>
        <strain evidence="1 2">MSr11954</strain>
    </source>
</reference>
<keyword evidence="2" id="KW-1185">Reference proteome</keyword>
<dbReference type="RefSeq" id="WP_394825957.1">
    <property type="nucleotide sequence ID" value="NZ_CP089984.1"/>
</dbReference>
<evidence type="ECO:0000313" key="1">
    <source>
        <dbReference type="EMBL" id="WXB16332.1"/>
    </source>
</evidence>
<sequence length="229" mass="23733">MRACPPDNVLDLDSGSCLPPGAMRSLARAQGIGTEDDSTFTCAPDASLVASGQALRCLPLAAICPRGWRWNTDEKRCARLRSCAAGELADPVRDRCARVIAPAGDRDVIDVGAWIALAIGPYGGNGSPDFCGMLARTPGQLGRTTVTTLRIDIAIDFPDNDANAAHIRFRASEAPAGPLLSGQAERAVERAITSSLDPLRTMGGDTSSSTVETSVVCAVGDAGVPVAGR</sequence>
<name>A0ABZ2M4G6_9BACT</name>
<gene>
    <name evidence="1" type="ORF">LZC94_03430</name>
</gene>
<protein>
    <submittedName>
        <fullName evidence="1">Uncharacterized protein</fullName>
    </submittedName>
</protein>